<accession>A0AAW0E270</accession>
<protein>
    <submittedName>
        <fullName evidence="1">F-box domain-containing protein</fullName>
    </submittedName>
</protein>
<dbReference type="Gene3D" id="1.20.1280.50">
    <property type="match status" value="1"/>
</dbReference>
<dbReference type="Proteomes" id="UP001362999">
    <property type="component" value="Unassembled WGS sequence"/>
</dbReference>
<name>A0AAW0E270_9AGAR</name>
<organism evidence="1 2">
    <name type="scientific">Favolaschia claudopus</name>
    <dbReference type="NCBI Taxonomy" id="2862362"/>
    <lineage>
        <taxon>Eukaryota</taxon>
        <taxon>Fungi</taxon>
        <taxon>Dikarya</taxon>
        <taxon>Basidiomycota</taxon>
        <taxon>Agaricomycotina</taxon>
        <taxon>Agaricomycetes</taxon>
        <taxon>Agaricomycetidae</taxon>
        <taxon>Agaricales</taxon>
        <taxon>Marasmiineae</taxon>
        <taxon>Mycenaceae</taxon>
        <taxon>Favolaschia</taxon>
    </lineage>
</organism>
<evidence type="ECO:0000313" key="1">
    <source>
        <dbReference type="EMBL" id="KAK7057758.1"/>
    </source>
</evidence>
<dbReference type="AlphaFoldDB" id="A0AAW0E270"/>
<evidence type="ECO:0000313" key="2">
    <source>
        <dbReference type="Proteomes" id="UP001362999"/>
    </source>
</evidence>
<comment type="caution">
    <text evidence="1">The sequence shown here is derived from an EMBL/GenBank/DDBJ whole genome shotgun (WGS) entry which is preliminary data.</text>
</comment>
<keyword evidence="2" id="KW-1185">Reference proteome</keyword>
<sequence length="379" mass="42633">MLESLEIGRTLIAQNNVEILDLQTEVHALRMAKEPVQKRLDSYKYPVLTLPSEIVAEVFLRFLPVYPNTPSLTGLYSPFVLTHICHRWREIACTTPELWRAIDLSYFPAARKNFCVASAPSLAPLWLERSGSLPLSFHYDCDNESADAALDSSPRILSTLIQYRARWEHVRFYLSGVGQLNLINGPMPMLHTLDLWVKSRRHSAESTGKLLPFQSQDLPLLRSFKLGGWESVGITLPWSHLTSLQLDRMHAADYVPILKQATLLVNLTLDVHGPEVQLSRDADVQLLHLQSLTSVPYLDCNPNLIKIFVTPALVSLRLGESLLGSSDSQCIESLKAFISKSGCQLQKLQIISARTSMKAYHEAFPSIPSFDVDAYEPRD</sequence>
<gene>
    <name evidence="1" type="ORF">R3P38DRAFT_2842892</name>
</gene>
<reference evidence="1 2" key="1">
    <citation type="journal article" date="2024" name="J Genomics">
        <title>Draft genome sequencing and assembly of Favolaschia claudopus CIRM-BRFM 2984 isolated from oak limbs.</title>
        <authorList>
            <person name="Navarro D."/>
            <person name="Drula E."/>
            <person name="Chaduli D."/>
            <person name="Cazenave R."/>
            <person name="Ahrendt S."/>
            <person name="Wang J."/>
            <person name="Lipzen A."/>
            <person name="Daum C."/>
            <person name="Barry K."/>
            <person name="Grigoriev I.V."/>
            <person name="Favel A."/>
            <person name="Rosso M.N."/>
            <person name="Martin F."/>
        </authorList>
    </citation>
    <scope>NUCLEOTIDE SEQUENCE [LARGE SCALE GENOMIC DNA]</scope>
    <source>
        <strain evidence="1 2">CIRM-BRFM 2984</strain>
    </source>
</reference>
<dbReference type="EMBL" id="JAWWNJ010000004">
    <property type="protein sequence ID" value="KAK7057758.1"/>
    <property type="molecule type" value="Genomic_DNA"/>
</dbReference>
<proteinExistence type="predicted"/>